<dbReference type="GO" id="GO:0017000">
    <property type="term" value="P:antibiotic biosynthetic process"/>
    <property type="evidence" value="ECO:0007669"/>
    <property type="project" value="UniProtKB-ARBA"/>
</dbReference>
<dbReference type="InterPro" id="IPR000073">
    <property type="entry name" value="AB_hydrolase_1"/>
</dbReference>
<dbReference type="PANTHER" id="PTHR43798">
    <property type="entry name" value="MONOACYLGLYCEROL LIPASE"/>
    <property type="match status" value="1"/>
</dbReference>
<dbReference type="STRING" id="27334.A0A0A2JCX4"/>
<sequence length="264" mass="29073">MTAEYPVSYLSWNDSGPVSIVLIHGALVSGSWWDLVVPYLSTKYHVLAPDLPGHGQSTHQEFSVQSAADLLAQLIRDKAIDSHAHVVGHSLGARVAIQLACAYPDLVQTVFVSGFMSIPRTVFTPYIPRAVWATQRIENLIPRSVIRWAMDGTDIPRNPSLSTLALCQQTMTPSVELQWPAPWAARTLIVVAAKGGLVPSGDSKEVGVRLMKTGREGNPETIAYSHPEMRHPWNRQNPQLFADTALAWIEKGNIPDGFEKLVHE</sequence>
<dbReference type="PRINTS" id="PR00111">
    <property type="entry name" value="ABHYDROLASE"/>
</dbReference>
<dbReference type="PANTHER" id="PTHR43798:SF5">
    <property type="entry name" value="MONOACYLGLYCEROL LIPASE ABHD6"/>
    <property type="match status" value="1"/>
</dbReference>
<gene>
    <name evidence="2" type="ORF">PEX2_082930</name>
</gene>
<dbReference type="Pfam" id="PF12697">
    <property type="entry name" value="Abhydrolase_6"/>
    <property type="match status" value="1"/>
</dbReference>
<name>A0A0A2JCX4_PENEN</name>
<dbReference type="GeneID" id="27680983"/>
<reference evidence="2 3" key="1">
    <citation type="journal article" date="2015" name="Mol. Plant Microbe Interact.">
        <title>Genome, transcriptome, and functional analyses of Penicillium expansum provide new insights into secondary metabolism and pathogenicity.</title>
        <authorList>
            <person name="Ballester A.R."/>
            <person name="Marcet-Houben M."/>
            <person name="Levin E."/>
            <person name="Sela N."/>
            <person name="Selma-Lazaro C."/>
            <person name="Carmona L."/>
            <person name="Wisniewski M."/>
            <person name="Droby S."/>
            <person name="Gonzalez-Candelas L."/>
            <person name="Gabaldon T."/>
        </authorList>
    </citation>
    <scope>NUCLEOTIDE SEQUENCE [LARGE SCALE GENOMIC DNA]</scope>
    <source>
        <strain evidence="2 3">MD-8</strain>
    </source>
</reference>
<comment type="caution">
    <text evidence="2">The sequence shown here is derived from an EMBL/GenBank/DDBJ whole genome shotgun (WGS) entry which is preliminary data.</text>
</comment>
<dbReference type="HOGENOM" id="CLU_057358_0_0_1"/>
<protein>
    <submittedName>
        <fullName evidence="2">Alpha/beta hydrolase fold-1</fullName>
    </submittedName>
</protein>
<organism evidence="2 3">
    <name type="scientific">Penicillium expansum</name>
    <name type="common">Blue mold rot fungus</name>
    <dbReference type="NCBI Taxonomy" id="27334"/>
    <lineage>
        <taxon>Eukaryota</taxon>
        <taxon>Fungi</taxon>
        <taxon>Dikarya</taxon>
        <taxon>Ascomycota</taxon>
        <taxon>Pezizomycotina</taxon>
        <taxon>Eurotiomycetes</taxon>
        <taxon>Eurotiomycetidae</taxon>
        <taxon>Eurotiales</taxon>
        <taxon>Aspergillaceae</taxon>
        <taxon>Penicillium</taxon>
    </lineage>
</organism>
<dbReference type="EMBL" id="JQFZ01000262">
    <property type="protein sequence ID" value="KGO52646.1"/>
    <property type="molecule type" value="Genomic_DNA"/>
</dbReference>
<evidence type="ECO:0000313" key="2">
    <source>
        <dbReference type="EMBL" id="KGO52646.1"/>
    </source>
</evidence>
<dbReference type="GO" id="GO:0016020">
    <property type="term" value="C:membrane"/>
    <property type="evidence" value="ECO:0007669"/>
    <property type="project" value="TreeGrafter"/>
</dbReference>
<dbReference type="Gene3D" id="3.40.50.1820">
    <property type="entry name" value="alpha/beta hydrolase"/>
    <property type="match status" value="1"/>
</dbReference>
<dbReference type="AlphaFoldDB" id="A0A0A2JCX4"/>
<dbReference type="RefSeq" id="XP_016595376.1">
    <property type="nucleotide sequence ID" value="XM_016745563.1"/>
</dbReference>
<evidence type="ECO:0000313" key="3">
    <source>
        <dbReference type="Proteomes" id="UP000030143"/>
    </source>
</evidence>
<keyword evidence="3" id="KW-1185">Reference proteome</keyword>
<dbReference type="GO" id="GO:0072330">
    <property type="term" value="P:monocarboxylic acid biosynthetic process"/>
    <property type="evidence" value="ECO:0007669"/>
    <property type="project" value="UniProtKB-ARBA"/>
</dbReference>
<dbReference type="VEuPathDB" id="FungiDB:PEXP_094510"/>
<dbReference type="InterPro" id="IPR029058">
    <property type="entry name" value="AB_hydrolase_fold"/>
</dbReference>
<accession>A0A0A2JCX4</accession>
<evidence type="ECO:0000259" key="1">
    <source>
        <dbReference type="Pfam" id="PF12697"/>
    </source>
</evidence>
<dbReference type="GO" id="GO:0047372">
    <property type="term" value="F:monoacylglycerol lipase activity"/>
    <property type="evidence" value="ECO:0007669"/>
    <property type="project" value="TreeGrafter"/>
</dbReference>
<dbReference type="Proteomes" id="UP000030143">
    <property type="component" value="Unassembled WGS sequence"/>
</dbReference>
<feature type="domain" description="AB hydrolase-1" evidence="1">
    <location>
        <begin position="20"/>
        <end position="189"/>
    </location>
</feature>
<proteinExistence type="predicted"/>
<dbReference type="SUPFAM" id="SSF53474">
    <property type="entry name" value="alpha/beta-Hydrolases"/>
    <property type="match status" value="1"/>
</dbReference>
<dbReference type="GO" id="GO:0046464">
    <property type="term" value="P:acylglycerol catabolic process"/>
    <property type="evidence" value="ECO:0007669"/>
    <property type="project" value="TreeGrafter"/>
</dbReference>
<keyword evidence="2" id="KW-0378">Hydrolase</keyword>
<dbReference type="InterPro" id="IPR050266">
    <property type="entry name" value="AB_hydrolase_sf"/>
</dbReference>